<dbReference type="InterPro" id="IPR029068">
    <property type="entry name" value="Glyas_Bleomycin-R_OHBP_Dase"/>
</dbReference>
<dbReference type="Proteomes" id="UP000269438">
    <property type="component" value="Unassembled WGS sequence"/>
</dbReference>
<protein>
    <submittedName>
        <fullName evidence="3">VOC family protein</fullName>
    </submittedName>
</protein>
<sequence length="290" mass="31855">MSTENILAAGTQMGEVELLVRDLDLMTRFYHEAVTLDVQQAEGDTVILGRDGISALKLRRETDLPPLRPGDAGLYHSALLFPDQSSLALAVATVATHEPHSFSGSADHLYSEAFYFDDPEGNGLELYRDRPRDQWTYEAGGRIRGATLPLDPNAFLRTHLTEDVIAAPPREGMTLGHIHLQVGNLEQARSFYVDTLGFEIKTELPQALFISAGGYHHHIGMNTWRSNGAGPRAATFGLGIVDITVPARVDIDALASRLTFAGIQFGFDGQTLLFEDPWKTKLRVRAAELS</sequence>
<dbReference type="Pfam" id="PF00903">
    <property type="entry name" value="Glyoxalase"/>
    <property type="match status" value="1"/>
</dbReference>
<dbReference type="Gene3D" id="3.10.180.10">
    <property type="entry name" value="2,3-Dihydroxybiphenyl 1,2-Dioxygenase, domain 1"/>
    <property type="match status" value="2"/>
</dbReference>
<feature type="domain" description="VOC" evidence="2">
    <location>
        <begin position="12"/>
        <end position="129"/>
    </location>
</feature>
<dbReference type="GO" id="GO:0046872">
    <property type="term" value="F:metal ion binding"/>
    <property type="evidence" value="ECO:0007669"/>
    <property type="project" value="UniProtKB-KW"/>
</dbReference>
<dbReference type="PANTHER" id="PTHR43279">
    <property type="entry name" value="CATECHOL-2,3-DIOXYGENASE"/>
    <property type="match status" value="1"/>
</dbReference>
<keyword evidence="1" id="KW-0479">Metal-binding</keyword>
<dbReference type="AlphaFoldDB" id="A0A3L7AIF3"/>
<dbReference type="PROSITE" id="PS51819">
    <property type="entry name" value="VOC"/>
    <property type="match status" value="2"/>
</dbReference>
<evidence type="ECO:0000256" key="1">
    <source>
        <dbReference type="ARBA" id="ARBA00022723"/>
    </source>
</evidence>
<dbReference type="InterPro" id="IPR037523">
    <property type="entry name" value="VOC_core"/>
</dbReference>
<comment type="caution">
    <text evidence="3">The sequence shown here is derived from an EMBL/GenBank/DDBJ whole genome shotgun (WGS) entry which is preliminary data.</text>
</comment>
<proteinExistence type="predicted"/>
<evidence type="ECO:0000313" key="3">
    <source>
        <dbReference type="EMBL" id="RLP79202.1"/>
    </source>
</evidence>
<feature type="domain" description="VOC" evidence="2">
    <location>
        <begin position="174"/>
        <end position="290"/>
    </location>
</feature>
<dbReference type="GO" id="GO:0004462">
    <property type="term" value="F:lactoylglutathione lyase activity"/>
    <property type="evidence" value="ECO:0007669"/>
    <property type="project" value="InterPro"/>
</dbReference>
<evidence type="ECO:0000259" key="2">
    <source>
        <dbReference type="PROSITE" id="PS51819"/>
    </source>
</evidence>
<name>A0A3L7AIF3_9MICO</name>
<dbReference type="InterPro" id="IPR004360">
    <property type="entry name" value="Glyas_Fos-R_dOase_dom"/>
</dbReference>
<keyword evidence="4" id="KW-1185">Reference proteome</keyword>
<dbReference type="OrthoDB" id="9792626at2"/>
<organism evidence="3 4">
    <name type="scientific">Mycetocola lacteus</name>
    <dbReference type="NCBI Taxonomy" id="76637"/>
    <lineage>
        <taxon>Bacteria</taxon>
        <taxon>Bacillati</taxon>
        <taxon>Actinomycetota</taxon>
        <taxon>Actinomycetes</taxon>
        <taxon>Micrococcales</taxon>
        <taxon>Microbacteriaceae</taxon>
        <taxon>Mycetocola</taxon>
    </lineage>
</organism>
<dbReference type="CDD" id="cd16359">
    <property type="entry name" value="VOC_BsCatE_like_C"/>
    <property type="match status" value="1"/>
</dbReference>
<evidence type="ECO:0000313" key="4">
    <source>
        <dbReference type="Proteomes" id="UP000269438"/>
    </source>
</evidence>
<dbReference type="RefSeq" id="WP_121689380.1">
    <property type="nucleotide sequence ID" value="NZ_RCUY01000015.1"/>
</dbReference>
<dbReference type="InterPro" id="IPR018146">
    <property type="entry name" value="Glyoxalase_1_CS"/>
</dbReference>
<reference evidence="3 4" key="1">
    <citation type="submission" date="2018-10" db="EMBL/GenBank/DDBJ databases">
        <authorList>
            <person name="Li J."/>
        </authorList>
    </citation>
    <scope>NUCLEOTIDE SEQUENCE [LARGE SCALE GENOMIC DNA]</scope>
    <source>
        <strain evidence="3 4">JCM 11654</strain>
    </source>
</reference>
<dbReference type="EMBL" id="RCUY01000015">
    <property type="protein sequence ID" value="RLP79202.1"/>
    <property type="molecule type" value="Genomic_DNA"/>
</dbReference>
<gene>
    <name evidence="3" type="ORF">D9V34_15455</name>
</gene>
<dbReference type="SUPFAM" id="SSF54593">
    <property type="entry name" value="Glyoxalase/Bleomycin resistance protein/Dihydroxybiphenyl dioxygenase"/>
    <property type="match status" value="2"/>
</dbReference>
<accession>A0A3L7AIF3</accession>
<dbReference type="PROSITE" id="PS00934">
    <property type="entry name" value="GLYOXALASE_I_1"/>
    <property type="match status" value="1"/>
</dbReference>
<dbReference type="PANTHER" id="PTHR43279:SF1">
    <property type="entry name" value="CATECHOL-2,3-DIOXYGENASE"/>
    <property type="match status" value="1"/>
</dbReference>